<dbReference type="Pfam" id="PF12799">
    <property type="entry name" value="LRR_4"/>
    <property type="match status" value="1"/>
</dbReference>
<proteinExistence type="predicted"/>
<evidence type="ECO:0000313" key="5">
    <source>
        <dbReference type="EMBL" id="SDG49418.1"/>
    </source>
</evidence>
<keyword evidence="1" id="KW-0433">Leucine-rich repeat</keyword>
<evidence type="ECO:0000256" key="3">
    <source>
        <dbReference type="PROSITE-ProRule" id="PRU10141"/>
    </source>
</evidence>
<evidence type="ECO:0000259" key="4">
    <source>
        <dbReference type="PROSITE" id="PS50011"/>
    </source>
</evidence>
<dbReference type="InterPro" id="IPR001611">
    <property type="entry name" value="Leu-rich_rpt"/>
</dbReference>
<accession>A0A1G7UPZ7</accession>
<dbReference type="Gene3D" id="3.30.200.20">
    <property type="entry name" value="Phosphorylase Kinase, domain 1"/>
    <property type="match status" value="1"/>
</dbReference>
<gene>
    <name evidence="5" type="ORF">SAMN05216381_4128</name>
</gene>
<dbReference type="Gene3D" id="1.10.510.10">
    <property type="entry name" value="Transferase(Phosphotransferase) domain 1"/>
    <property type="match status" value="1"/>
</dbReference>
<dbReference type="InterPro" id="IPR000719">
    <property type="entry name" value="Prot_kinase_dom"/>
</dbReference>
<dbReference type="SUPFAM" id="SSF52058">
    <property type="entry name" value="L domain-like"/>
    <property type="match status" value="1"/>
</dbReference>
<protein>
    <submittedName>
        <fullName evidence="5">Leucine Rich repeat-containing protein</fullName>
    </submittedName>
</protein>
<sequence>MHTLDQLRAGQLHGITRLDLSASLEQFPEEIFSLADSLEVLNLSGNRLSDLPDDLHRLHRLQVLFCSNNHFEHVPESVGRCLSLRMVGFKSNRIRELSAKALPPRLRWLILTDNLLETLPEELGDCTELQKLMLAGNRLRALPASLARLDKLELLRIAANQLTALPDELLRLPCLAWLAYAGNPFASVAAAQPQAVAVPWFELQVGEVLGQGASGIIHRALWQRADGSAEAVALKLFKGQMTSDGTPDSEMAACLTAGQHPNLIGAIGRVVSHPDGDQGLLLSLVDARLRTLAGPPSLESCSRDVYAAEWRASFGQALQVACGIASALRHLHAQGVTHGDLYGHNILLDDTGDVLLGDFGAASFLPAGASSQHGLLQRIEVRAFGILLEELLARCDVPARHQTLLAALVARCQQPQVASRPDFSEIDGLLQALAQQGAASDGC</sequence>
<dbReference type="PROSITE" id="PS51450">
    <property type="entry name" value="LRR"/>
    <property type="match status" value="1"/>
</dbReference>
<dbReference type="Proteomes" id="UP000243378">
    <property type="component" value="Unassembled WGS sequence"/>
</dbReference>
<dbReference type="AlphaFoldDB" id="A0A1G7UPZ7"/>
<dbReference type="STRING" id="640205.SAMN05216381_4128"/>
<dbReference type="Gene3D" id="3.80.10.10">
    <property type="entry name" value="Ribonuclease Inhibitor"/>
    <property type="match status" value="2"/>
</dbReference>
<dbReference type="PROSITE" id="PS00107">
    <property type="entry name" value="PROTEIN_KINASE_ATP"/>
    <property type="match status" value="1"/>
</dbReference>
<feature type="domain" description="Protein kinase" evidence="4">
    <location>
        <begin position="203"/>
        <end position="443"/>
    </location>
</feature>
<reference evidence="5 6" key="1">
    <citation type="submission" date="2016-10" db="EMBL/GenBank/DDBJ databases">
        <authorList>
            <person name="de Groot N.N."/>
        </authorList>
    </citation>
    <scope>NUCLEOTIDE SEQUENCE [LARGE SCALE GENOMIC DNA]</scope>
    <source>
        <strain evidence="5 6">LMG 25475</strain>
    </source>
</reference>
<dbReference type="GO" id="GO:0004672">
    <property type="term" value="F:protein kinase activity"/>
    <property type="evidence" value="ECO:0007669"/>
    <property type="project" value="InterPro"/>
</dbReference>
<dbReference type="InterPro" id="IPR011009">
    <property type="entry name" value="Kinase-like_dom_sf"/>
</dbReference>
<dbReference type="SMART" id="SM00364">
    <property type="entry name" value="LRR_BAC"/>
    <property type="match status" value="5"/>
</dbReference>
<evidence type="ECO:0000313" key="6">
    <source>
        <dbReference type="Proteomes" id="UP000243378"/>
    </source>
</evidence>
<dbReference type="SUPFAM" id="SSF56112">
    <property type="entry name" value="Protein kinase-like (PK-like)"/>
    <property type="match status" value="1"/>
</dbReference>
<dbReference type="SMART" id="SM00369">
    <property type="entry name" value="LRR_TYP"/>
    <property type="match status" value="5"/>
</dbReference>
<dbReference type="InterPro" id="IPR017441">
    <property type="entry name" value="Protein_kinase_ATP_BS"/>
</dbReference>
<evidence type="ECO:0000256" key="2">
    <source>
        <dbReference type="ARBA" id="ARBA00022737"/>
    </source>
</evidence>
<dbReference type="GO" id="GO:0005524">
    <property type="term" value="F:ATP binding"/>
    <property type="evidence" value="ECO:0007669"/>
    <property type="project" value="UniProtKB-UniRule"/>
</dbReference>
<dbReference type="RefSeq" id="WP_092371766.1">
    <property type="nucleotide sequence ID" value="NZ_FNBM01000012.1"/>
</dbReference>
<dbReference type="InterPro" id="IPR003591">
    <property type="entry name" value="Leu-rich_rpt_typical-subtyp"/>
</dbReference>
<dbReference type="Pfam" id="PF07714">
    <property type="entry name" value="PK_Tyr_Ser-Thr"/>
    <property type="match status" value="1"/>
</dbReference>
<keyword evidence="2" id="KW-0677">Repeat</keyword>
<keyword evidence="3" id="KW-0547">Nucleotide-binding</keyword>
<dbReference type="InterPro" id="IPR032675">
    <property type="entry name" value="LRR_dom_sf"/>
</dbReference>
<dbReference type="OrthoDB" id="8532199at2"/>
<dbReference type="InterPro" id="IPR001245">
    <property type="entry name" value="Ser-Thr/Tyr_kinase_cat_dom"/>
</dbReference>
<dbReference type="InterPro" id="IPR025875">
    <property type="entry name" value="Leu-rich_rpt_4"/>
</dbReference>
<evidence type="ECO:0000256" key="1">
    <source>
        <dbReference type="ARBA" id="ARBA00022614"/>
    </source>
</evidence>
<dbReference type="InterPro" id="IPR050216">
    <property type="entry name" value="LRR_domain-containing"/>
</dbReference>
<organism evidence="5 6">
    <name type="scientific">Phytopseudomonas seleniipraecipitans</name>
    <dbReference type="NCBI Taxonomy" id="640205"/>
    <lineage>
        <taxon>Bacteria</taxon>
        <taxon>Pseudomonadati</taxon>
        <taxon>Pseudomonadota</taxon>
        <taxon>Gammaproteobacteria</taxon>
        <taxon>Pseudomonadales</taxon>
        <taxon>Pseudomonadaceae</taxon>
        <taxon>Phytopseudomonas</taxon>
    </lineage>
</organism>
<dbReference type="GO" id="GO:0005737">
    <property type="term" value="C:cytoplasm"/>
    <property type="evidence" value="ECO:0007669"/>
    <property type="project" value="TreeGrafter"/>
</dbReference>
<name>A0A1G7UPZ7_9GAMM</name>
<dbReference type="PANTHER" id="PTHR48051">
    <property type="match status" value="1"/>
</dbReference>
<keyword evidence="3" id="KW-0067">ATP-binding</keyword>
<feature type="binding site" evidence="3">
    <location>
        <position position="235"/>
    </location>
    <ligand>
        <name>ATP</name>
        <dbReference type="ChEBI" id="CHEBI:30616"/>
    </ligand>
</feature>
<dbReference type="PROSITE" id="PS50011">
    <property type="entry name" value="PROTEIN_KINASE_DOM"/>
    <property type="match status" value="1"/>
</dbReference>
<dbReference type="PANTHER" id="PTHR48051:SF1">
    <property type="entry name" value="RAS SUPPRESSOR PROTEIN 1"/>
    <property type="match status" value="1"/>
</dbReference>
<dbReference type="EMBL" id="FNBM01000012">
    <property type="protein sequence ID" value="SDG49418.1"/>
    <property type="molecule type" value="Genomic_DNA"/>
</dbReference>